<dbReference type="GO" id="GO:0005737">
    <property type="term" value="C:cytoplasm"/>
    <property type="evidence" value="ECO:0007669"/>
    <property type="project" value="TreeGrafter"/>
</dbReference>
<reference evidence="1" key="1">
    <citation type="journal article" date="2023" name="Mol. Biol. Evol.">
        <title>Third-Generation Sequencing Reveals the Adaptive Role of the Epigenome in Three Deep-Sea Polychaetes.</title>
        <authorList>
            <person name="Perez M."/>
            <person name="Aroh O."/>
            <person name="Sun Y."/>
            <person name="Lan Y."/>
            <person name="Juniper S.K."/>
            <person name="Young C.R."/>
            <person name="Angers B."/>
            <person name="Qian P.Y."/>
        </authorList>
    </citation>
    <scope>NUCLEOTIDE SEQUENCE</scope>
    <source>
        <strain evidence="1">R07B-5</strain>
    </source>
</reference>
<dbReference type="InterPro" id="IPR019311">
    <property type="entry name" value="Fy-3"/>
</dbReference>
<evidence type="ECO:0000313" key="2">
    <source>
        <dbReference type="Proteomes" id="UP001209878"/>
    </source>
</evidence>
<dbReference type="EMBL" id="JAODUO010000471">
    <property type="protein sequence ID" value="KAK2179797.1"/>
    <property type="molecule type" value="Genomic_DNA"/>
</dbReference>
<sequence length="552" mass="62865">MPGLMATEDFQFTFKTRGLKSTLSVPLTLPLNQSVEEFSECLIKEHDLPCFVEKDLKEQLGKYVEQETSRLLDKTAQHALDAVKDGEVDIDQLVDKWTNAFKQEVAEYAKPEPVTNELVFSEVYHALIHSPALETLLNFEHRYALAMRHVTEERDRDLVRLEQRQRMEMEDAVHNLGVTRTDEQINQLAQRHFDNMQLNESKWASELSGLQDSQKREYVDWVMCVHEDTQAMQGTPSYIHQLCSLPSGVPCDEEGGECGSMQPPRKEESFTVHLGAQLKTTHNLRLIGADILDLCRHRPQNVGGVTMPQPERLQTAMSLYSNNLCALVLLVDNRLNSYTGIKREFAKVCEQSTDFHFASLEQQFERIETDVIAAQEWQAQQKLSEEGDRISVRSSGSSSSEKDERNIRLSSGDFYVTRHSNLAEVHVVFHLVVDESIRTVTADISSRHPVLLGYRNVLKACFRYDIHTITLPLLLVHEMSEEMTIPWCLKRAELVFKCVKGFVMELGTWTGQQSRTIQFIVPSGLSEETFAAINNMLPSIFRMSNPVIGTSS</sequence>
<dbReference type="AlphaFoldDB" id="A0AAD9NR84"/>
<accession>A0AAD9NR84</accession>
<dbReference type="PANTHER" id="PTHR16525:SF0">
    <property type="entry name" value="PROTEIN C12ORF4"/>
    <property type="match status" value="1"/>
</dbReference>
<dbReference type="Proteomes" id="UP001209878">
    <property type="component" value="Unassembled WGS sequence"/>
</dbReference>
<name>A0AAD9NR84_RIDPI</name>
<keyword evidence="2" id="KW-1185">Reference proteome</keyword>
<dbReference type="Pfam" id="PF10154">
    <property type="entry name" value="Fy-3"/>
    <property type="match status" value="1"/>
</dbReference>
<evidence type="ECO:0000313" key="1">
    <source>
        <dbReference type="EMBL" id="KAK2179797.1"/>
    </source>
</evidence>
<gene>
    <name evidence="1" type="ORF">NP493_471g01025</name>
</gene>
<dbReference type="PANTHER" id="PTHR16525">
    <property type="entry name" value="PROTEIN C12ORF4"/>
    <property type="match status" value="1"/>
</dbReference>
<comment type="caution">
    <text evidence="1">The sequence shown here is derived from an EMBL/GenBank/DDBJ whole genome shotgun (WGS) entry which is preliminary data.</text>
</comment>
<proteinExistence type="predicted"/>
<protein>
    <submittedName>
        <fullName evidence="1">Uncharacterized protein</fullName>
    </submittedName>
</protein>
<organism evidence="1 2">
    <name type="scientific">Ridgeia piscesae</name>
    <name type="common">Tubeworm</name>
    <dbReference type="NCBI Taxonomy" id="27915"/>
    <lineage>
        <taxon>Eukaryota</taxon>
        <taxon>Metazoa</taxon>
        <taxon>Spiralia</taxon>
        <taxon>Lophotrochozoa</taxon>
        <taxon>Annelida</taxon>
        <taxon>Polychaeta</taxon>
        <taxon>Sedentaria</taxon>
        <taxon>Canalipalpata</taxon>
        <taxon>Sabellida</taxon>
        <taxon>Siboglinidae</taxon>
        <taxon>Ridgeia</taxon>
    </lineage>
</organism>